<dbReference type="Pfam" id="PF01872">
    <property type="entry name" value="RibD_C"/>
    <property type="match status" value="1"/>
</dbReference>
<reference evidence="2 3" key="1">
    <citation type="submission" date="2017-02" db="EMBL/GenBank/DDBJ databases">
        <authorList>
            <person name="Peterson S.W."/>
        </authorList>
    </citation>
    <scope>NUCLEOTIDE SEQUENCE [LARGE SCALE GENOMIC DNA]</scope>
    <source>
        <strain evidence="2 3">DSM 22899</strain>
    </source>
</reference>
<keyword evidence="3" id="KW-1185">Reference proteome</keyword>
<sequence length="182" mass="19975">MGKLIAGINMTLDGFCDHTYGIADDELHQHYSELLSSAGAVLYGRITYQLMEYWPPIAKNPTGNRAIDEFAVIMDSIPKIVFSRTLKKVDWASARVATRSFEEEVLALMQQSDKDILVGSPSLIVAATELNLVDQYQLCVHPIIAGKGLPLFKNISDKKSLKLAKTKTLGSGAIVLYYGPGK</sequence>
<proteinExistence type="predicted"/>
<protein>
    <submittedName>
        <fullName evidence="2">Dihydrofolate reductase</fullName>
    </submittedName>
</protein>
<dbReference type="EMBL" id="FUYS01000003">
    <property type="protein sequence ID" value="SKB44735.1"/>
    <property type="molecule type" value="Genomic_DNA"/>
</dbReference>
<organism evidence="2 3">
    <name type="scientific">Parapedobacter luteus</name>
    <dbReference type="NCBI Taxonomy" id="623280"/>
    <lineage>
        <taxon>Bacteria</taxon>
        <taxon>Pseudomonadati</taxon>
        <taxon>Bacteroidota</taxon>
        <taxon>Sphingobacteriia</taxon>
        <taxon>Sphingobacteriales</taxon>
        <taxon>Sphingobacteriaceae</taxon>
        <taxon>Parapedobacter</taxon>
    </lineage>
</organism>
<dbReference type="RefSeq" id="WP_079716083.1">
    <property type="nucleotide sequence ID" value="NZ_FUYS01000003.1"/>
</dbReference>
<dbReference type="InterPro" id="IPR002734">
    <property type="entry name" value="RibDG_C"/>
</dbReference>
<evidence type="ECO:0000313" key="3">
    <source>
        <dbReference type="Proteomes" id="UP000190541"/>
    </source>
</evidence>
<evidence type="ECO:0000313" key="2">
    <source>
        <dbReference type="EMBL" id="SKB44735.1"/>
    </source>
</evidence>
<name>A0A1T5BC63_9SPHI</name>
<dbReference type="OrthoDB" id="195113at2"/>
<dbReference type="SUPFAM" id="SSF53597">
    <property type="entry name" value="Dihydrofolate reductase-like"/>
    <property type="match status" value="1"/>
</dbReference>
<dbReference type="AlphaFoldDB" id="A0A1T5BC63"/>
<feature type="domain" description="Bacterial bifunctional deaminase-reductase C-terminal" evidence="1">
    <location>
        <begin position="3"/>
        <end position="174"/>
    </location>
</feature>
<dbReference type="Gene3D" id="3.40.430.10">
    <property type="entry name" value="Dihydrofolate Reductase, subunit A"/>
    <property type="match status" value="1"/>
</dbReference>
<evidence type="ECO:0000259" key="1">
    <source>
        <dbReference type="Pfam" id="PF01872"/>
    </source>
</evidence>
<dbReference type="InterPro" id="IPR024072">
    <property type="entry name" value="DHFR-like_dom_sf"/>
</dbReference>
<dbReference type="GO" id="GO:0008703">
    <property type="term" value="F:5-amino-6-(5-phosphoribosylamino)uracil reductase activity"/>
    <property type="evidence" value="ECO:0007669"/>
    <property type="project" value="InterPro"/>
</dbReference>
<dbReference type="STRING" id="623280.SAMN05660226_01368"/>
<accession>A0A1T5BC63</accession>
<gene>
    <name evidence="2" type="ORF">SAMN05660226_01368</name>
</gene>
<dbReference type="GO" id="GO:0009231">
    <property type="term" value="P:riboflavin biosynthetic process"/>
    <property type="evidence" value="ECO:0007669"/>
    <property type="project" value="InterPro"/>
</dbReference>
<dbReference type="Proteomes" id="UP000190541">
    <property type="component" value="Unassembled WGS sequence"/>
</dbReference>